<dbReference type="Pfam" id="PF12228">
    <property type="entry name" value="DUF3604"/>
    <property type="match status" value="1"/>
</dbReference>
<dbReference type="Gene3D" id="3.20.20.140">
    <property type="entry name" value="Metal-dependent hydrolases"/>
    <property type="match status" value="1"/>
</dbReference>
<dbReference type="RefSeq" id="WP_102492321.1">
    <property type="nucleotide sequence ID" value="NZ_JAUYVK010000047.1"/>
</dbReference>
<dbReference type="InterPro" id="IPR022028">
    <property type="entry name" value="DUF3604"/>
</dbReference>
<protein>
    <submittedName>
        <fullName evidence="1">DUF3604 domain-containing protein</fullName>
    </submittedName>
</protein>
<dbReference type="Proteomes" id="UP001177883">
    <property type="component" value="Unassembled WGS sequence"/>
</dbReference>
<name>A0ABD5AH79_VIBSP</name>
<evidence type="ECO:0000313" key="1">
    <source>
        <dbReference type="EMBL" id="MDP2492312.1"/>
    </source>
</evidence>
<evidence type="ECO:0000313" key="2">
    <source>
        <dbReference type="Proteomes" id="UP001177883"/>
    </source>
</evidence>
<organism evidence="1 2">
    <name type="scientific">Vibrio splendidus</name>
    <dbReference type="NCBI Taxonomy" id="29497"/>
    <lineage>
        <taxon>Bacteria</taxon>
        <taxon>Pseudomonadati</taxon>
        <taxon>Pseudomonadota</taxon>
        <taxon>Gammaproteobacteria</taxon>
        <taxon>Vibrionales</taxon>
        <taxon>Vibrionaceae</taxon>
        <taxon>Vibrio</taxon>
    </lineage>
</organism>
<proteinExistence type="predicted"/>
<comment type="caution">
    <text evidence="1">The sequence shown here is derived from an EMBL/GenBank/DDBJ whole genome shotgun (WGS) entry which is preliminary data.</text>
</comment>
<sequence>MIKLTTLSYILSTIAVSTQLIGCDSDKNVIMEEKAQSVSETDETSATTNVNVTVNPQRDVYFGETHMHTSFSLDAFIGGNRMSHEDAYRYALGQTVIADGRELKRHRPLDFVAISDHAEYIGEMYSTMTKGAPGYDQDLLKQLRTMTDIEEREKWFLKYVVSANRGKDPQHPPFFAGQGTVTSAWKVMTETADRYNKPGEFTALKAFEWSGAPQGGNLHRNVIFRDGNTPDTPVSYIDINREDGLWKWMATQESKGMKLLAIPHNSNASKGMMFPSVKADGQPIDLEYAATRQHFEPLIEMMQIKGNSEVHRKFWPEDEFANFENADSIQKSSGRTFHKTDFVREGLKQGLVYEKKLGVNPFKYGIIGGTDNHNGLPSAVAEDSFIGGHGPEDGTVERRRTAGVAGWIDGKDLSIGTLSGVWATQNTREGLWDAMKRRETYSTTGPRIKVRFFAGVELPTNPNSAQELVVQGYELGVPMGSDLPPIGSAPTFTFHAIKDPDGANLDRLQIIKGWVDSEGKSHETIFNVAWSDNRQIAEDGKLVAVGNTVNLETAEYDNSIGATSLMGSWIDPSFDAEQHAFYYARVIEIPTPRWSTYDAVRNNLPLLKDVQSVIQERAWTSPIWYQPAN</sequence>
<reference evidence="1" key="1">
    <citation type="submission" date="2023-07" db="EMBL/GenBank/DDBJ databases">
        <title>Genome content predicts the carbon catabolic preferences of heterotrophic bacteria.</title>
        <authorList>
            <person name="Gralka M."/>
        </authorList>
    </citation>
    <scope>NUCLEOTIDE SEQUENCE</scope>
    <source>
        <strain evidence="1">6E03</strain>
    </source>
</reference>
<dbReference type="EMBL" id="JAUYVK010000047">
    <property type="protein sequence ID" value="MDP2492312.1"/>
    <property type="molecule type" value="Genomic_DNA"/>
</dbReference>
<accession>A0ABD5AH79</accession>
<gene>
    <name evidence="1" type="ORF">Q8W38_23455</name>
</gene>
<dbReference type="AlphaFoldDB" id="A0ABD5AH79"/>